<evidence type="ECO:0000256" key="1">
    <source>
        <dbReference type="SAM" id="MobiDB-lite"/>
    </source>
</evidence>
<feature type="non-terminal residue" evidence="2">
    <location>
        <position position="239"/>
    </location>
</feature>
<evidence type="ECO:0000313" key="2">
    <source>
        <dbReference type="EMBL" id="MDD1794707.1"/>
    </source>
</evidence>
<gene>
    <name evidence="2" type="ORF">LRP50_16350</name>
</gene>
<proteinExistence type="predicted"/>
<name>A0ABT5R365_9GAMM</name>
<feature type="region of interest" description="Disordered" evidence="1">
    <location>
        <begin position="21"/>
        <end position="40"/>
    </location>
</feature>
<evidence type="ECO:0000313" key="3">
    <source>
        <dbReference type="Proteomes" id="UP001149400"/>
    </source>
</evidence>
<dbReference type="RefSeq" id="WP_274165527.1">
    <property type="nucleotide sequence ID" value="NZ_JAJUBC010000019.1"/>
</dbReference>
<dbReference type="PROSITE" id="PS51257">
    <property type="entry name" value="PROKAR_LIPOPROTEIN"/>
    <property type="match status" value="1"/>
</dbReference>
<accession>A0ABT5R365</accession>
<dbReference type="Gene3D" id="2.40.360.20">
    <property type="match status" value="1"/>
</dbReference>
<keyword evidence="3" id="KW-1185">Reference proteome</keyword>
<comment type="caution">
    <text evidence="2">The sequence shown here is derived from an EMBL/GenBank/DDBJ whole genome shotgun (WGS) entry which is preliminary data.</text>
</comment>
<organism evidence="2 3">
    <name type="scientific">Enterovibrio gelatinilyticus</name>
    <dbReference type="NCBI Taxonomy" id="2899819"/>
    <lineage>
        <taxon>Bacteria</taxon>
        <taxon>Pseudomonadati</taxon>
        <taxon>Pseudomonadota</taxon>
        <taxon>Gammaproteobacteria</taxon>
        <taxon>Vibrionales</taxon>
        <taxon>Vibrionaceae</taxon>
        <taxon>Enterovibrio</taxon>
    </lineage>
</organism>
<dbReference type="Proteomes" id="UP001149400">
    <property type="component" value="Unassembled WGS sequence"/>
</dbReference>
<reference evidence="2" key="1">
    <citation type="submission" date="2021-12" db="EMBL/GenBank/DDBJ databases">
        <title>Enterovibrio ZSDZ35 sp. nov. and Enterovibrio ZSDZ42 sp. nov., isolated from coastal seawater in Qingdao.</title>
        <authorList>
            <person name="Zhang P."/>
        </authorList>
    </citation>
    <scope>NUCLEOTIDE SEQUENCE</scope>
    <source>
        <strain evidence="2">ZSDZ42</strain>
    </source>
</reference>
<feature type="compositionally biased region" description="Polar residues" evidence="1">
    <location>
        <begin position="29"/>
        <end position="40"/>
    </location>
</feature>
<dbReference type="EMBL" id="JAJUBC010000019">
    <property type="protein sequence ID" value="MDD1794707.1"/>
    <property type="molecule type" value="Genomic_DNA"/>
</dbReference>
<sequence length="239" mass="25536">MKLYLLGVSIALVLSGCGGGGGSDSGSGTNTEDTPTGQVSNSSACFNKDLYAVGTKVTEEYSAVVGNSQPVTESSTTEITQITTYRGYANAIEETTQDGESTDNRTYIVVDTSAGTITTIGQVEDNEEYTYRPSGLMIDYALDRGEKKTYSTVTQFVNNVQTDTMDYSMEFLRSEEVTVPAGTFEACVMLLTFDVTSSEGVQSTTVFTQHLGVGNGITLKETFETTQLNGTKTTGSEEL</sequence>
<protein>
    <submittedName>
        <fullName evidence="2">Uncharacterized protein</fullName>
    </submittedName>
</protein>